<gene>
    <name evidence="1" type="ORF">CesoFtcFv8_006933</name>
</gene>
<dbReference type="AlphaFoldDB" id="A0AAN8CG90"/>
<sequence>MQRENRSISVPLTLETRGEHIELECNGLPSRCENAPKFISVRIHSLKNPAAPESKRAAVAHTGANVR</sequence>
<accession>A0AAN8CG90</accession>
<dbReference type="EMBL" id="JAULUE010002051">
    <property type="protein sequence ID" value="KAK5901578.1"/>
    <property type="molecule type" value="Genomic_DNA"/>
</dbReference>
<protein>
    <submittedName>
        <fullName evidence="1">Uncharacterized protein</fullName>
    </submittedName>
</protein>
<evidence type="ECO:0000313" key="2">
    <source>
        <dbReference type="Proteomes" id="UP001335648"/>
    </source>
</evidence>
<dbReference type="Proteomes" id="UP001335648">
    <property type="component" value="Unassembled WGS sequence"/>
</dbReference>
<name>A0AAN8CG90_9TELE</name>
<evidence type="ECO:0000313" key="1">
    <source>
        <dbReference type="EMBL" id="KAK5901578.1"/>
    </source>
</evidence>
<organism evidence="1 2">
    <name type="scientific">Champsocephalus esox</name>
    <name type="common">pike icefish</name>
    <dbReference type="NCBI Taxonomy" id="159716"/>
    <lineage>
        <taxon>Eukaryota</taxon>
        <taxon>Metazoa</taxon>
        <taxon>Chordata</taxon>
        <taxon>Craniata</taxon>
        <taxon>Vertebrata</taxon>
        <taxon>Euteleostomi</taxon>
        <taxon>Actinopterygii</taxon>
        <taxon>Neopterygii</taxon>
        <taxon>Teleostei</taxon>
        <taxon>Neoteleostei</taxon>
        <taxon>Acanthomorphata</taxon>
        <taxon>Eupercaria</taxon>
        <taxon>Perciformes</taxon>
        <taxon>Notothenioidei</taxon>
        <taxon>Channichthyidae</taxon>
        <taxon>Champsocephalus</taxon>
    </lineage>
</organism>
<reference evidence="1 2" key="1">
    <citation type="journal article" date="2023" name="Mol. Biol. Evol.">
        <title>Genomics of Secondarily Temperate Adaptation in the Only Non-Antarctic Icefish.</title>
        <authorList>
            <person name="Rivera-Colon A.G."/>
            <person name="Rayamajhi N."/>
            <person name="Minhas B.F."/>
            <person name="Madrigal G."/>
            <person name="Bilyk K.T."/>
            <person name="Yoon V."/>
            <person name="Hune M."/>
            <person name="Gregory S."/>
            <person name="Cheng C.H.C."/>
            <person name="Catchen J.M."/>
        </authorList>
    </citation>
    <scope>NUCLEOTIDE SEQUENCE [LARGE SCALE GENOMIC DNA]</scope>
    <source>
        <strain evidence="1">JC2023a</strain>
    </source>
</reference>
<proteinExistence type="predicted"/>
<comment type="caution">
    <text evidence="1">The sequence shown here is derived from an EMBL/GenBank/DDBJ whole genome shotgun (WGS) entry which is preliminary data.</text>
</comment>
<keyword evidence="2" id="KW-1185">Reference proteome</keyword>